<evidence type="ECO:0000256" key="2">
    <source>
        <dbReference type="SAM" id="SignalP"/>
    </source>
</evidence>
<comment type="similarity">
    <text evidence="1">Belongs to the AB hydrolase superfamily. Lipase family.</text>
</comment>
<name>A0ABQ9Z4H3_9CRUS</name>
<evidence type="ECO:0000313" key="4">
    <source>
        <dbReference type="EMBL" id="KAK4007793.1"/>
    </source>
</evidence>
<feature type="chain" id="PRO_5045477743" description="Partial AB-hydrolase lipase domain-containing protein" evidence="2">
    <location>
        <begin position="26"/>
        <end position="440"/>
    </location>
</feature>
<accession>A0ABQ9Z4H3</accession>
<gene>
    <name evidence="4" type="ORF">OUZ56_012945</name>
</gene>
<sequence length="440" mass="50238">MVLLLRTDLVRLLVFIVVVTTESEGKLTTALTSKIKWRSFVNLKNLWPKMVTIPKHDTRHTNPESSMTAIEIISSRGYPVEVHTIVTDDGYILEVHRIPHGKGQQANSNVPPGKPVFLQHGFASSSADWVISPSDRSLAFRLADLGFDVWLGNARGNIYSRKHTSLNPSGEAYWRFSWDEMGKFDIPSEINYILTKTRKTKLSYIGHSMGCAIFFVAMINHPELNEKIEVMMALAPATSLANMKSPIRYFAPFVTPLEFLLRLFQTRVFMTTDDLIPRLQHRFCREEDHHITFFCRNIVFAVVDDDLHNISPELWPVMDSHVPAGTSVRTAEQFAQNYNSGQTFIPYNYGWLRNLQKYGGRLTPPPYDLSKVTCPVYIFYGENDLLTVPQDVAWLADKLGNLKESIRVDHALYNHFDFLWATDNNVILYDPIISRLPSAV</sequence>
<dbReference type="PIRSF" id="PIRSF000862">
    <property type="entry name" value="Steryl_ester_lip"/>
    <property type="match status" value="1"/>
</dbReference>
<feature type="domain" description="Partial AB-hydrolase lipase" evidence="3">
    <location>
        <begin position="71"/>
        <end position="132"/>
    </location>
</feature>
<feature type="signal peptide" evidence="2">
    <location>
        <begin position="1"/>
        <end position="25"/>
    </location>
</feature>
<keyword evidence="5" id="KW-1185">Reference proteome</keyword>
<dbReference type="Gene3D" id="3.40.50.1820">
    <property type="entry name" value="alpha/beta hydrolase"/>
    <property type="match status" value="1"/>
</dbReference>
<organism evidence="4 5">
    <name type="scientific">Daphnia magna</name>
    <dbReference type="NCBI Taxonomy" id="35525"/>
    <lineage>
        <taxon>Eukaryota</taxon>
        <taxon>Metazoa</taxon>
        <taxon>Ecdysozoa</taxon>
        <taxon>Arthropoda</taxon>
        <taxon>Crustacea</taxon>
        <taxon>Branchiopoda</taxon>
        <taxon>Diplostraca</taxon>
        <taxon>Cladocera</taxon>
        <taxon>Anomopoda</taxon>
        <taxon>Daphniidae</taxon>
        <taxon>Daphnia</taxon>
    </lineage>
</organism>
<proteinExistence type="inferred from homology"/>
<dbReference type="InterPro" id="IPR029058">
    <property type="entry name" value="AB_hydrolase_fold"/>
</dbReference>
<evidence type="ECO:0000313" key="5">
    <source>
        <dbReference type="Proteomes" id="UP001234178"/>
    </source>
</evidence>
<comment type="caution">
    <text evidence="4">The sequence shown here is derived from an EMBL/GenBank/DDBJ whole genome shotgun (WGS) entry which is preliminary data.</text>
</comment>
<dbReference type="Proteomes" id="UP001234178">
    <property type="component" value="Unassembled WGS sequence"/>
</dbReference>
<dbReference type="EMBL" id="JAOYFB010000002">
    <property type="protein sequence ID" value="KAK4007793.1"/>
    <property type="molecule type" value="Genomic_DNA"/>
</dbReference>
<keyword evidence="2" id="KW-0732">Signal</keyword>
<dbReference type="InterPro" id="IPR025483">
    <property type="entry name" value="Lipase_euk"/>
</dbReference>
<reference evidence="4 5" key="1">
    <citation type="journal article" date="2023" name="Nucleic Acids Res.">
        <title>The hologenome of Daphnia magna reveals possible DNA methylation and microbiome-mediated evolution of the host genome.</title>
        <authorList>
            <person name="Chaturvedi A."/>
            <person name="Li X."/>
            <person name="Dhandapani V."/>
            <person name="Marshall H."/>
            <person name="Kissane S."/>
            <person name="Cuenca-Cambronero M."/>
            <person name="Asole G."/>
            <person name="Calvet F."/>
            <person name="Ruiz-Romero M."/>
            <person name="Marangio P."/>
            <person name="Guigo R."/>
            <person name="Rago D."/>
            <person name="Mirbahai L."/>
            <person name="Eastwood N."/>
            <person name="Colbourne J.K."/>
            <person name="Zhou J."/>
            <person name="Mallon E."/>
            <person name="Orsini L."/>
        </authorList>
    </citation>
    <scope>NUCLEOTIDE SEQUENCE [LARGE SCALE GENOMIC DNA]</scope>
    <source>
        <strain evidence="4">LRV0_1</strain>
    </source>
</reference>
<protein>
    <recommendedName>
        <fullName evidence="3">Partial AB-hydrolase lipase domain-containing protein</fullName>
    </recommendedName>
</protein>
<dbReference type="SUPFAM" id="SSF53474">
    <property type="entry name" value="alpha/beta-Hydrolases"/>
    <property type="match status" value="1"/>
</dbReference>
<evidence type="ECO:0000259" key="3">
    <source>
        <dbReference type="Pfam" id="PF04083"/>
    </source>
</evidence>
<dbReference type="PANTHER" id="PTHR11005">
    <property type="entry name" value="LYSOSOMAL ACID LIPASE-RELATED"/>
    <property type="match status" value="1"/>
</dbReference>
<dbReference type="InterPro" id="IPR006693">
    <property type="entry name" value="AB_hydrolase_lipase"/>
</dbReference>
<dbReference type="Pfam" id="PF04083">
    <property type="entry name" value="Abhydro_lipase"/>
    <property type="match status" value="1"/>
</dbReference>
<evidence type="ECO:0000256" key="1">
    <source>
        <dbReference type="ARBA" id="ARBA00010701"/>
    </source>
</evidence>